<organism evidence="1 2">
    <name type="scientific">Trifolium pratense</name>
    <name type="common">Red clover</name>
    <dbReference type="NCBI Taxonomy" id="57577"/>
    <lineage>
        <taxon>Eukaryota</taxon>
        <taxon>Viridiplantae</taxon>
        <taxon>Streptophyta</taxon>
        <taxon>Embryophyta</taxon>
        <taxon>Tracheophyta</taxon>
        <taxon>Spermatophyta</taxon>
        <taxon>Magnoliopsida</taxon>
        <taxon>eudicotyledons</taxon>
        <taxon>Gunneridae</taxon>
        <taxon>Pentapetalae</taxon>
        <taxon>rosids</taxon>
        <taxon>fabids</taxon>
        <taxon>Fabales</taxon>
        <taxon>Fabaceae</taxon>
        <taxon>Papilionoideae</taxon>
        <taxon>50 kb inversion clade</taxon>
        <taxon>NPAAA clade</taxon>
        <taxon>Hologalegina</taxon>
        <taxon>IRL clade</taxon>
        <taxon>Trifolieae</taxon>
        <taxon>Trifolium</taxon>
    </lineage>
</organism>
<name>A0ACB0KWT9_TRIPR</name>
<gene>
    <name evidence="1" type="ORF">MILVUS5_LOCUS27247</name>
</gene>
<proteinExistence type="predicted"/>
<keyword evidence="2" id="KW-1185">Reference proteome</keyword>
<protein>
    <submittedName>
        <fullName evidence="1">Uncharacterized protein</fullName>
    </submittedName>
</protein>
<comment type="caution">
    <text evidence="1">The sequence shown here is derived from an EMBL/GenBank/DDBJ whole genome shotgun (WGS) entry which is preliminary data.</text>
</comment>
<evidence type="ECO:0000313" key="2">
    <source>
        <dbReference type="Proteomes" id="UP001177021"/>
    </source>
</evidence>
<evidence type="ECO:0000313" key="1">
    <source>
        <dbReference type="EMBL" id="CAJ2661556.1"/>
    </source>
</evidence>
<reference evidence="1" key="1">
    <citation type="submission" date="2023-10" db="EMBL/GenBank/DDBJ databases">
        <authorList>
            <person name="Rodriguez Cubillos JULIANA M."/>
            <person name="De Vega J."/>
        </authorList>
    </citation>
    <scope>NUCLEOTIDE SEQUENCE</scope>
</reference>
<accession>A0ACB0KWT9</accession>
<dbReference type="Proteomes" id="UP001177021">
    <property type="component" value="Unassembled WGS sequence"/>
</dbReference>
<dbReference type="EMBL" id="CASHSV030000409">
    <property type="protein sequence ID" value="CAJ2661556.1"/>
    <property type="molecule type" value="Genomic_DNA"/>
</dbReference>
<sequence>MVHSIFCHLWKKSKMEKKFSPLPPLRKSPQESSIHVQERLTDSIPEAEGEISSSSTSVLVSSIRFGNFHSEIVPIKPIKSVKPRIEGYIIKIGEIPCFLNQLEHHDSVSSPSDQELEIKEELIKTTNSAIPLPRSETTQNQALDLVTDALKNLVSQVQNHNVDISVSNRITISSINFCDYRFENSVLALNVDVMASAQECDSSVIIDPPFQSLFRLFFSTAAIVAVETVFDPGDVIVKPLSFAKVLDDYGEIRSCESQFHNDGKTDYVITVFDPGGNQ</sequence>